<evidence type="ECO:0000313" key="4">
    <source>
        <dbReference type="Proteomes" id="UP001191082"/>
    </source>
</evidence>
<sequence length="437" mass="47888">MGQSPAPTLHTHAYWLDQLGPPPATEQSLPTRCDVLVVGSGYTGLSAAIEAARGGREVVVIDAGVIGHGCSTRNGGQISTSIKPSLAKLTARFGAERARAIRGEGEKALQWIGDFIEGEGFDCDFRRVGRFHAAHTPEHYETLVRDAETMRRDEGIDSFVVPRAEQHSEMATDAYFGGVVFTRHCSVHPGKLHRGYVQTAQNAGATLVGQCAATGIEKTATGFRLTTQRGQITCRDLVLATNGYTGNLVPWLQRRVIPIGSYIIATEELPTALVDELFPKDRIASDTCKVIYYYRASPDRKRILFGGRVSASETDAAVSGPRLYHDMCRIFPQLRSYGLSHSWTGTVAYSFDELAHTGQRDGIHYAMNYCGSGVSMAGYLGMRIGQKILGKPEGQTALDGLPNPTRPFYRGKPWFLPAAVSYYRWLDARQWKRALAA</sequence>
<name>A0ABY2X301_9RHOB</name>
<dbReference type="Gene3D" id="3.50.50.60">
    <property type="entry name" value="FAD/NAD(P)-binding domain"/>
    <property type="match status" value="1"/>
</dbReference>
<evidence type="ECO:0000259" key="2">
    <source>
        <dbReference type="Pfam" id="PF01266"/>
    </source>
</evidence>
<gene>
    <name evidence="3" type="ORF">FGK64_19695</name>
</gene>
<dbReference type="Proteomes" id="UP001191082">
    <property type="component" value="Unassembled WGS sequence"/>
</dbReference>
<keyword evidence="4" id="KW-1185">Reference proteome</keyword>
<dbReference type="EMBL" id="VCPC01000005">
    <property type="protein sequence ID" value="TMV09311.1"/>
    <property type="molecule type" value="Genomic_DNA"/>
</dbReference>
<evidence type="ECO:0000313" key="3">
    <source>
        <dbReference type="EMBL" id="TMV09311.1"/>
    </source>
</evidence>
<dbReference type="PRINTS" id="PR00411">
    <property type="entry name" value="PNDRDTASEI"/>
</dbReference>
<accession>A0ABY2X301</accession>
<dbReference type="Gene3D" id="3.30.9.10">
    <property type="entry name" value="D-Amino Acid Oxidase, subunit A, domain 2"/>
    <property type="match status" value="1"/>
</dbReference>
<dbReference type="PANTHER" id="PTHR13847">
    <property type="entry name" value="SARCOSINE DEHYDROGENASE-RELATED"/>
    <property type="match status" value="1"/>
</dbReference>
<dbReference type="Pfam" id="PF01266">
    <property type="entry name" value="DAO"/>
    <property type="match status" value="1"/>
</dbReference>
<dbReference type="InterPro" id="IPR036188">
    <property type="entry name" value="FAD/NAD-bd_sf"/>
</dbReference>
<reference evidence="3 4" key="1">
    <citation type="submission" date="2019-05" db="EMBL/GenBank/DDBJ databases">
        <title>Marivita sp. nov. isolated from sea sediment.</title>
        <authorList>
            <person name="Kim W."/>
        </authorList>
    </citation>
    <scope>NUCLEOTIDE SEQUENCE [LARGE SCALE GENOMIC DNA]</scope>
    <source>
        <strain evidence="3 4">CAU 1492</strain>
    </source>
</reference>
<organism evidence="3 4">
    <name type="scientific">Arenibacterium halophilum</name>
    <dbReference type="NCBI Taxonomy" id="2583821"/>
    <lineage>
        <taxon>Bacteria</taxon>
        <taxon>Pseudomonadati</taxon>
        <taxon>Pseudomonadota</taxon>
        <taxon>Alphaproteobacteria</taxon>
        <taxon>Rhodobacterales</taxon>
        <taxon>Paracoccaceae</taxon>
        <taxon>Arenibacterium</taxon>
    </lineage>
</organism>
<comment type="caution">
    <text evidence="3">The sequence shown here is derived from an EMBL/GenBank/DDBJ whole genome shotgun (WGS) entry which is preliminary data.</text>
</comment>
<keyword evidence="1" id="KW-0560">Oxidoreductase</keyword>
<dbReference type="PANTHER" id="PTHR13847:SF281">
    <property type="entry name" value="FAD DEPENDENT OXIDOREDUCTASE DOMAIN-CONTAINING PROTEIN"/>
    <property type="match status" value="1"/>
</dbReference>
<evidence type="ECO:0000256" key="1">
    <source>
        <dbReference type="ARBA" id="ARBA00023002"/>
    </source>
</evidence>
<proteinExistence type="predicted"/>
<feature type="domain" description="FAD dependent oxidoreductase" evidence="2">
    <location>
        <begin position="34"/>
        <end position="384"/>
    </location>
</feature>
<dbReference type="RefSeq" id="WP_138865583.1">
    <property type="nucleotide sequence ID" value="NZ_VCPC01000005.1"/>
</dbReference>
<protein>
    <submittedName>
        <fullName evidence="3">FAD-binding oxidoreductase</fullName>
    </submittedName>
</protein>
<dbReference type="InterPro" id="IPR006076">
    <property type="entry name" value="FAD-dep_OxRdtase"/>
</dbReference>
<dbReference type="SUPFAM" id="SSF51905">
    <property type="entry name" value="FAD/NAD(P)-binding domain"/>
    <property type="match status" value="1"/>
</dbReference>